<reference evidence="1 2" key="1">
    <citation type="submission" date="2019-03" db="EMBL/GenBank/DDBJ databases">
        <title>First draft genome of Liparis tanakae, snailfish: a comprehensive survey of snailfish specific genes.</title>
        <authorList>
            <person name="Kim W."/>
            <person name="Song I."/>
            <person name="Jeong J.-H."/>
            <person name="Kim D."/>
            <person name="Kim S."/>
            <person name="Ryu S."/>
            <person name="Song J.Y."/>
            <person name="Lee S.K."/>
        </authorList>
    </citation>
    <scope>NUCLEOTIDE SEQUENCE [LARGE SCALE GENOMIC DNA]</scope>
    <source>
        <tissue evidence="1">Muscle</tissue>
    </source>
</reference>
<organism evidence="1 2">
    <name type="scientific">Liparis tanakae</name>
    <name type="common">Tanaka's snailfish</name>
    <dbReference type="NCBI Taxonomy" id="230148"/>
    <lineage>
        <taxon>Eukaryota</taxon>
        <taxon>Metazoa</taxon>
        <taxon>Chordata</taxon>
        <taxon>Craniata</taxon>
        <taxon>Vertebrata</taxon>
        <taxon>Euteleostomi</taxon>
        <taxon>Actinopterygii</taxon>
        <taxon>Neopterygii</taxon>
        <taxon>Teleostei</taxon>
        <taxon>Neoteleostei</taxon>
        <taxon>Acanthomorphata</taxon>
        <taxon>Eupercaria</taxon>
        <taxon>Perciformes</taxon>
        <taxon>Cottioidei</taxon>
        <taxon>Cottales</taxon>
        <taxon>Liparidae</taxon>
        <taxon>Liparis</taxon>
    </lineage>
</organism>
<dbReference type="Proteomes" id="UP000314294">
    <property type="component" value="Unassembled WGS sequence"/>
</dbReference>
<evidence type="ECO:0000313" key="2">
    <source>
        <dbReference type="Proteomes" id="UP000314294"/>
    </source>
</evidence>
<dbReference type="EMBL" id="SRLO01001213">
    <property type="protein sequence ID" value="TNN40158.1"/>
    <property type="molecule type" value="Genomic_DNA"/>
</dbReference>
<proteinExistence type="predicted"/>
<accession>A0A4Z2FG63</accession>
<comment type="caution">
    <text evidence="1">The sequence shown here is derived from an EMBL/GenBank/DDBJ whole genome shotgun (WGS) entry which is preliminary data.</text>
</comment>
<name>A0A4Z2FG63_9TELE</name>
<evidence type="ECO:0000313" key="1">
    <source>
        <dbReference type="EMBL" id="TNN40158.1"/>
    </source>
</evidence>
<protein>
    <submittedName>
        <fullName evidence="1">Uncharacterized protein</fullName>
    </submittedName>
</protein>
<keyword evidence="2" id="KW-1185">Reference proteome</keyword>
<sequence>MGLEHSVELFFREAALEVIVGGLVGRARDRGLAPDGLRPVEAAAVATAAARRSSETLSLFRTSASAIFSSWISYVSRSPTSSPLATELQPIQLMRSRPSWAATSSKLIEAHRSTRRVNNGKHLNASSVRLRPPSRGREAGTVREAGLRWTVGGPLPPGWALFLPLLLLLFPRRAGRLPPLPLLSSSGSGRLSLHHGPDACRLMSRTTFKALLLQGDASEAEVVDVPAEVHQLGVDVRGHTAVGGGGEVGAAGHHGGAAGGGGAFGTPLHQGTKSVGRYLGDVGEGFLPGAGPQQHRVPDVDHLPVPLHALVTLPGRRLVLALRDARGRM</sequence>
<dbReference type="AlphaFoldDB" id="A0A4Z2FG63"/>
<gene>
    <name evidence="1" type="ORF">EYF80_049667</name>
</gene>